<protein>
    <submittedName>
        <fullName evidence="1">Uncharacterized protein</fullName>
    </submittedName>
</protein>
<dbReference type="Proteomes" id="UP000317421">
    <property type="component" value="Unassembled WGS sequence"/>
</dbReference>
<dbReference type="EMBL" id="SJPR01000001">
    <property type="protein sequence ID" value="TWU00488.1"/>
    <property type="molecule type" value="Genomic_DNA"/>
</dbReference>
<reference evidence="1 2" key="1">
    <citation type="submission" date="2019-02" db="EMBL/GenBank/DDBJ databases">
        <title>Deep-cultivation of Planctomycetes and their phenomic and genomic characterization uncovers novel biology.</title>
        <authorList>
            <person name="Wiegand S."/>
            <person name="Jogler M."/>
            <person name="Boedeker C."/>
            <person name="Pinto D."/>
            <person name="Vollmers J."/>
            <person name="Rivas-Marin E."/>
            <person name="Kohn T."/>
            <person name="Peeters S.H."/>
            <person name="Heuer A."/>
            <person name="Rast P."/>
            <person name="Oberbeckmann S."/>
            <person name="Bunk B."/>
            <person name="Jeske O."/>
            <person name="Meyerdierks A."/>
            <person name="Storesund J.E."/>
            <person name="Kallscheuer N."/>
            <person name="Luecker S."/>
            <person name="Lage O.M."/>
            <person name="Pohl T."/>
            <person name="Merkel B.J."/>
            <person name="Hornburger P."/>
            <person name="Mueller R.-W."/>
            <person name="Bruemmer F."/>
            <person name="Labrenz M."/>
            <person name="Spormann A.M."/>
            <person name="Op Den Camp H."/>
            <person name="Overmann J."/>
            <person name="Amann R."/>
            <person name="Jetten M.S.M."/>
            <person name="Mascher T."/>
            <person name="Medema M.H."/>
            <person name="Devos D.P."/>
            <person name="Kaster A.-K."/>
            <person name="Ovreas L."/>
            <person name="Rohde M."/>
            <person name="Galperin M.Y."/>
            <person name="Jogler C."/>
        </authorList>
    </citation>
    <scope>NUCLEOTIDE SEQUENCE [LARGE SCALE GENOMIC DNA]</scope>
    <source>
        <strain evidence="1 2">Pla108</strain>
    </source>
</reference>
<name>A0A5C6ALX5_9BACT</name>
<evidence type="ECO:0000313" key="2">
    <source>
        <dbReference type="Proteomes" id="UP000317421"/>
    </source>
</evidence>
<organism evidence="1 2">
    <name type="scientific">Botrimarina colliarenosi</name>
    <dbReference type="NCBI Taxonomy" id="2528001"/>
    <lineage>
        <taxon>Bacteria</taxon>
        <taxon>Pseudomonadati</taxon>
        <taxon>Planctomycetota</taxon>
        <taxon>Planctomycetia</taxon>
        <taxon>Pirellulales</taxon>
        <taxon>Lacipirellulaceae</taxon>
        <taxon>Botrimarina</taxon>
    </lineage>
</organism>
<keyword evidence="2" id="KW-1185">Reference proteome</keyword>
<comment type="caution">
    <text evidence="1">The sequence shown here is derived from an EMBL/GenBank/DDBJ whole genome shotgun (WGS) entry which is preliminary data.</text>
</comment>
<gene>
    <name evidence="1" type="ORF">Pla108_14390</name>
</gene>
<proteinExistence type="predicted"/>
<evidence type="ECO:0000313" key="1">
    <source>
        <dbReference type="EMBL" id="TWU00488.1"/>
    </source>
</evidence>
<sequence length="142" mass="15453">MNERLKRIDEELAAELSQIEGSLTEIDTRRSGLLADRERITASLTALRAGQVSVTKARGRSHKPCATKADVAQAVQSLIEQNGPCPEDDLIGLVEDRLREAGKSLSGFKLRYQGVREALLVETTGGRLGLVTTELQPRRTAG</sequence>
<dbReference type="RefSeq" id="WP_146444152.1">
    <property type="nucleotide sequence ID" value="NZ_SJPR01000001.1"/>
</dbReference>
<dbReference type="AlphaFoldDB" id="A0A5C6ALX5"/>
<accession>A0A5C6ALX5</accession>